<protein>
    <recommendedName>
        <fullName evidence="2">Antitoxin</fullName>
    </recommendedName>
</protein>
<dbReference type="KEGG" id="tak:Tharo_0359"/>
<name>A0A2R4BJ38_THAAR</name>
<dbReference type="Pfam" id="PF02604">
    <property type="entry name" value="PhdYeFM_antitox"/>
    <property type="match status" value="1"/>
</dbReference>
<comment type="similarity">
    <text evidence="1 2">Belongs to the phD/YefM antitoxin family.</text>
</comment>
<evidence type="ECO:0000313" key="3">
    <source>
        <dbReference type="EMBL" id="AVR87309.1"/>
    </source>
</evidence>
<organism evidence="3 4">
    <name type="scientific">Thauera aromatica K172</name>
    <dbReference type="NCBI Taxonomy" id="44139"/>
    <lineage>
        <taxon>Bacteria</taxon>
        <taxon>Pseudomonadati</taxon>
        <taxon>Pseudomonadota</taxon>
        <taxon>Betaproteobacteria</taxon>
        <taxon>Rhodocyclales</taxon>
        <taxon>Zoogloeaceae</taxon>
        <taxon>Thauera</taxon>
    </lineage>
</organism>
<evidence type="ECO:0000313" key="4">
    <source>
        <dbReference type="Proteomes" id="UP000241885"/>
    </source>
</evidence>
<dbReference type="SUPFAM" id="SSF143120">
    <property type="entry name" value="YefM-like"/>
    <property type="match status" value="1"/>
</dbReference>
<proteinExistence type="inferred from homology"/>
<dbReference type="OrthoDB" id="165038at2"/>
<dbReference type="InterPro" id="IPR036165">
    <property type="entry name" value="YefM-like_sf"/>
</dbReference>
<dbReference type="NCBIfam" id="TIGR01552">
    <property type="entry name" value="phd_fam"/>
    <property type="match status" value="1"/>
</dbReference>
<keyword evidence="4" id="KW-1185">Reference proteome</keyword>
<dbReference type="Gene3D" id="3.40.1620.10">
    <property type="entry name" value="YefM-like domain"/>
    <property type="match status" value="1"/>
</dbReference>
<comment type="function">
    <text evidence="2">Antitoxin component of a type II toxin-antitoxin (TA) system.</text>
</comment>
<dbReference type="Proteomes" id="UP000241885">
    <property type="component" value="Chromosome"/>
</dbReference>
<dbReference type="EMBL" id="CP028339">
    <property type="protein sequence ID" value="AVR87309.1"/>
    <property type="molecule type" value="Genomic_DNA"/>
</dbReference>
<dbReference type="RefSeq" id="WP_107219737.1">
    <property type="nucleotide sequence ID" value="NZ_CP028339.1"/>
</dbReference>
<dbReference type="InterPro" id="IPR006442">
    <property type="entry name" value="Antitoxin_Phd/YefM"/>
</dbReference>
<accession>A0A2R4BJ38</accession>
<evidence type="ECO:0000256" key="2">
    <source>
        <dbReference type="RuleBase" id="RU362080"/>
    </source>
</evidence>
<evidence type="ECO:0000256" key="1">
    <source>
        <dbReference type="ARBA" id="ARBA00009981"/>
    </source>
</evidence>
<sequence>MRTVAVVEAKSQFSALLAAVEGGEEVAITRRGRVVARLVPDTTRSAADVFRPCWQEGGLDLAAPADTPAEPVAGWD</sequence>
<gene>
    <name evidence="3" type="ORF">Tharo_0359</name>
</gene>
<dbReference type="AlphaFoldDB" id="A0A2R4BJ38"/>
<reference evidence="3 4" key="1">
    <citation type="submission" date="2018-03" db="EMBL/GenBank/DDBJ databases">
        <title>Complete genome sequence of Thauera aromatica, a model organism for studying aromatic compound degradation under denitrifying conditions.</title>
        <authorList>
            <person name="Lo H.-Y."/>
            <person name="Goris T."/>
            <person name="Boll M."/>
            <person name="Mueller J.A."/>
        </authorList>
    </citation>
    <scope>NUCLEOTIDE SEQUENCE [LARGE SCALE GENOMIC DNA]</scope>
    <source>
        <strain evidence="3 4">K172</strain>
    </source>
</reference>